<evidence type="ECO:0000313" key="2">
    <source>
        <dbReference type="Proteomes" id="UP000694892"/>
    </source>
</evidence>
<protein>
    <submittedName>
        <fullName evidence="1">Uncharacterized protein</fullName>
    </submittedName>
</protein>
<dbReference type="AlphaFoldDB" id="A0A974HKV8"/>
<name>A0A974HKV8_XENLA</name>
<sequence length="86" mass="9598">MGHNWGVSGECVPRPTLLAGPCSPVNIEKGFVSSAGIFHETSLYPISLPLKSRLHYRGEKTPMICSFNERILAGKNKEKPWEREIC</sequence>
<gene>
    <name evidence="1" type="ORF">XELAEV_18028288mg</name>
</gene>
<proteinExistence type="predicted"/>
<accession>A0A974HKV8</accession>
<dbReference type="Proteomes" id="UP000694892">
    <property type="component" value="Chromosome 5L"/>
</dbReference>
<dbReference type="EMBL" id="CM004474">
    <property type="protein sequence ID" value="OCT81468.1"/>
    <property type="molecule type" value="Genomic_DNA"/>
</dbReference>
<reference evidence="2" key="1">
    <citation type="journal article" date="2016" name="Nature">
        <title>Genome evolution in the allotetraploid frog Xenopus laevis.</title>
        <authorList>
            <person name="Session A.M."/>
            <person name="Uno Y."/>
            <person name="Kwon T."/>
            <person name="Chapman J.A."/>
            <person name="Toyoda A."/>
            <person name="Takahashi S."/>
            <person name="Fukui A."/>
            <person name="Hikosaka A."/>
            <person name="Suzuki A."/>
            <person name="Kondo M."/>
            <person name="van Heeringen S.J."/>
            <person name="Quigley I."/>
            <person name="Heinz S."/>
            <person name="Ogino H."/>
            <person name="Ochi H."/>
            <person name="Hellsten U."/>
            <person name="Lyons J.B."/>
            <person name="Simakov O."/>
            <person name="Putnam N."/>
            <person name="Stites J."/>
            <person name="Kuroki Y."/>
            <person name="Tanaka T."/>
            <person name="Michiue T."/>
            <person name="Watanabe M."/>
            <person name="Bogdanovic O."/>
            <person name="Lister R."/>
            <person name="Georgiou G."/>
            <person name="Paranjpe S.S."/>
            <person name="van Kruijsbergen I."/>
            <person name="Shu S."/>
            <person name="Carlson J."/>
            <person name="Kinoshita T."/>
            <person name="Ohta Y."/>
            <person name="Mawaribuchi S."/>
            <person name="Jenkins J."/>
            <person name="Grimwood J."/>
            <person name="Schmutz J."/>
            <person name="Mitros T."/>
            <person name="Mozaffari S.V."/>
            <person name="Suzuki Y."/>
            <person name="Haramoto Y."/>
            <person name="Yamamoto T.S."/>
            <person name="Takagi C."/>
            <person name="Heald R."/>
            <person name="Miller K."/>
            <person name="Haudenschild C."/>
            <person name="Kitzman J."/>
            <person name="Nakayama T."/>
            <person name="Izutsu Y."/>
            <person name="Robert J."/>
            <person name="Fortriede J."/>
            <person name="Burns K."/>
            <person name="Lotay V."/>
            <person name="Karimi K."/>
            <person name="Yasuoka Y."/>
            <person name="Dichmann D.S."/>
            <person name="Flajnik M.F."/>
            <person name="Houston D.W."/>
            <person name="Shendure J."/>
            <person name="DuPasquier L."/>
            <person name="Vize P.D."/>
            <person name="Zorn A.M."/>
            <person name="Ito M."/>
            <person name="Marcotte E.M."/>
            <person name="Wallingford J.B."/>
            <person name="Ito Y."/>
            <person name="Asashima M."/>
            <person name="Ueno N."/>
            <person name="Matsuda Y."/>
            <person name="Veenstra G.J."/>
            <person name="Fujiyama A."/>
            <person name="Harland R.M."/>
            <person name="Taira M."/>
            <person name="Rokhsar D.S."/>
        </authorList>
    </citation>
    <scope>NUCLEOTIDE SEQUENCE [LARGE SCALE GENOMIC DNA]</scope>
    <source>
        <strain evidence="2">J</strain>
    </source>
</reference>
<evidence type="ECO:0000313" key="1">
    <source>
        <dbReference type="EMBL" id="OCT81468.1"/>
    </source>
</evidence>
<organism evidence="1 2">
    <name type="scientific">Xenopus laevis</name>
    <name type="common">African clawed frog</name>
    <dbReference type="NCBI Taxonomy" id="8355"/>
    <lineage>
        <taxon>Eukaryota</taxon>
        <taxon>Metazoa</taxon>
        <taxon>Chordata</taxon>
        <taxon>Craniata</taxon>
        <taxon>Vertebrata</taxon>
        <taxon>Euteleostomi</taxon>
        <taxon>Amphibia</taxon>
        <taxon>Batrachia</taxon>
        <taxon>Anura</taxon>
        <taxon>Pipoidea</taxon>
        <taxon>Pipidae</taxon>
        <taxon>Xenopodinae</taxon>
        <taxon>Xenopus</taxon>
        <taxon>Xenopus</taxon>
    </lineage>
</organism>